<reference evidence="4" key="1">
    <citation type="submission" date="2025-08" db="UniProtKB">
        <authorList>
            <consortium name="RefSeq"/>
        </authorList>
    </citation>
    <scope>IDENTIFICATION</scope>
    <source>
        <tissue evidence="4">Whole sample</tissue>
    </source>
</reference>
<protein>
    <submittedName>
        <fullName evidence="4">Uncharacterized protein LOC111121448</fullName>
    </submittedName>
</protein>
<name>A0A8B8CRU3_CRAVI</name>
<feature type="transmembrane region" description="Helical" evidence="1">
    <location>
        <begin position="373"/>
        <end position="395"/>
    </location>
</feature>
<keyword evidence="1" id="KW-0812">Transmembrane</keyword>
<keyword evidence="1" id="KW-1133">Transmembrane helix</keyword>
<keyword evidence="3" id="KW-1185">Reference proteome</keyword>
<organism evidence="3 4">
    <name type="scientific">Crassostrea virginica</name>
    <name type="common">Eastern oyster</name>
    <dbReference type="NCBI Taxonomy" id="6565"/>
    <lineage>
        <taxon>Eukaryota</taxon>
        <taxon>Metazoa</taxon>
        <taxon>Spiralia</taxon>
        <taxon>Lophotrochozoa</taxon>
        <taxon>Mollusca</taxon>
        <taxon>Bivalvia</taxon>
        <taxon>Autobranchia</taxon>
        <taxon>Pteriomorphia</taxon>
        <taxon>Ostreida</taxon>
        <taxon>Ostreoidea</taxon>
        <taxon>Ostreidae</taxon>
        <taxon>Crassostrea</taxon>
    </lineage>
</organism>
<dbReference type="PANTHER" id="PTHR11861:SF8">
    <property type="entry name" value="PKD DOMAIN-CONTAINING PROTEIN"/>
    <property type="match status" value="1"/>
</dbReference>
<dbReference type="KEGG" id="cvn:111121448"/>
<dbReference type="AlphaFoldDB" id="A0A8B8CRU3"/>
<sequence length="468" mass="53213">MFWSTLTMLILKTGIVLLLFPGVLCVLRNCDELVVKHGREIKAWSPNFNGVTDMSALDEIVDEKFDIHVSNTGPAVIGSEIDFLAELSAETIVTEKKRFLYHWMNDADNSEKLEATNNYKSNISSYIFDSELILPNKYKMKVCVYKRHKEFYVKVAENHTLFELTASLNGRANVHQNLTHQKTHQNTFCAMKTMQYSVNLTDKFSIAPTFWFEWFVDGKLMETKENVNFFEFVQNRTGMSELRAKVTMDSFGMEEKLHGTWSKSIFFEEEIQKVDVLAAAEVVSSDPITLNITFDGSDVQICWRIVDLSNSSLFNWSCDHPLSRGWYLTPEYSLPQGQYVAQVNVTNDVSAVSTQSHVLSVYSGGGSGTSSTLVVPVFFSLLGLVIIFVGTAYIVRIRRKSNVEVADFDFHPEIDSQGSQGSQILSRIRGTLSDLFQRNEYIRRHRLAKYHRTSAKMYGSIEGSDDEL</sequence>
<dbReference type="GO" id="GO:0005886">
    <property type="term" value="C:plasma membrane"/>
    <property type="evidence" value="ECO:0007669"/>
    <property type="project" value="TreeGrafter"/>
</dbReference>
<evidence type="ECO:0000313" key="4">
    <source>
        <dbReference type="RefSeq" id="XP_022318450.1"/>
    </source>
</evidence>
<evidence type="ECO:0000256" key="2">
    <source>
        <dbReference type="SAM" id="SignalP"/>
    </source>
</evidence>
<keyword evidence="2" id="KW-0732">Signal</keyword>
<gene>
    <name evidence="4" type="primary">LOC111121448</name>
</gene>
<proteinExistence type="predicted"/>
<keyword evidence="1" id="KW-0472">Membrane</keyword>
<dbReference type="RefSeq" id="XP_022318450.1">
    <property type="nucleotide sequence ID" value="XM_022462742.1"/>
</dbReference>
<accession>A0A8B8CRU3</accession>
<dbReference type="OrthoDB" id="6500045at2759"/>
<dbReference type="PANTHER" id="PTHR11861">
    <property type="entry name" value="MELANOCYTE PROTEIN PMEL 17-RELATED"/>
    <property type="match status" value="1"/>
</dbReference>
<dbReference type="InterPro" id="IPR045219">
    <property type="entry name" value="PKAT"/>
</dbReference>
<feature type="signal peptide" evidence="2">
    <location>
        <begin position="1"/>
        <end position="25"/>
    </location>
</feature>
<dbReference type="GeneID" id="111121448"/>
<dbReference type="Proteomes" id="UP000694844">
    <property type="component" value="Chromosome 2"/>
</dbReference>
<evidence type="ECO:0000313" key="3">
    <source>
        <dbReference type="Proteomes" id="UP000694844"/>
    </source>
</evidence>
<evidence type="ECO:0000256" key="1">
    <source>
        <dbReference type="SAM" id="Phobius"/>
    </source>
</evidence>
<feature type="chain" id="PRO_5034359779" evidence="2">
    <location>
        <begin position="26"/>
        <end position="468"/>
    </location>
</feature>